<dbReference type="PROSITE" id="PS51782">
    <property type="entry name" value="LYSM"/>
    <property type="match status" value="1"/>
</dbReference>
<protein>
    <recommendedName>
        <fullName evidence="1">LysM domain-containing protein</fullName>
    </recommendedName>
</protein>
<reference evidence="2" key="1">
    <citation type="submission" date="2021-01" db="EMBL/GenBank/DDBJ databases">
        <title>Genomic Encyclopedia of Type Strains, Phase IV (KMG-IV): sequencing the most valuable type-strain genomes for metagenomic binning, comparative biology and taxonomic classification.</title>
        <authorList>
            <person name="Goeker M."/>
        </authorList>
    </citation>
    <scope>NUCLEOTIDE SEQUENCE</scope>
    <source>
        <strain evidence="2">DSM 21943</strain>
    </source>
</reference>
<evidence type="ECO:0000313" key="3">
    <source>
        <dbReference type="Proteomes" id="UP001179280"/>
    </source>
</evidence>
<proteinExistence type="predicted"/>
<evidence type="ECO:0000259" key="1">
    <source>
        <dbReference type="PROSITE" id="PS51782"/>
    </source>
</evidence>
<gene>
    <name evidence="2" type="ORF">JOC54_001360</name>
</gene>
<organism evidence="2 3">
    <name type="scientific">Shouchella xiaoxiensis</name>
    <dbReference type="NCBI Taxonomy" id="766895"/>
    <lineage>
        <taxon>Bacteria</taxon>
        <taxon>Bacillati</taxon>
        <taxon>Bacillota</taxon>
        <taxon>Bacilli</taxon>
        <taxon>Bacillales</taxon>
        <taxon>Bacillaceae</taxon>
        <taxon>Shouchella</taxon>
    </lineage>
</organism>
<feature type="domain" description="LysM" evidence="1">
    <location>
        <begin position="53"/>
        <end position="106"/>
    </location>
</feature>
<name>A0ABS2SRI4_9BACI</name>
<dbReference type="InterPro" id="IPR018392">
    <property type="entry name" value="LysM"/>
</dbReference>
<accession>A0ABS2SRI4</accession>
<keyword evidence="3" id="KW-1185">Reference proteome</keyword>
<dbReference type="Proteomes" id="UP001179280">
    <property type="component" value="Unassembled WGS sequence"/>
</dbReference>
<evidence type="ECO:0000313" key="2">
    <source>
        <dbReference type="EMBL" id="MBM7838129.1"/>
    </source>
</evidence>
<sequence>MKRIVYPILLLIVILGIRHDLTGGTLIEDDVPPPSSLQPDLVTDTSAVDEPHQEVIIEPGQTVLSIVERLHSGQVNVSIDQILMDFKRLNNDVNPNALQIGKSYLFPLYQ</sequence>
<dbReference type="EMBL" id="JAFBCV010000003">
    <property type="protein sequence ID" value="MBM7838129.1"/>
    <property type="molecule type" value="Genomic_DNA"/>
</dbReference>
<comment type="caution">
    <text evidence="2">The sequence shown here is derived from an EMBL/GenBank/DDBJ whole genome shotgun (WGS) entry which is preliminary data.</text>
</comment>
<dbReference type="RefSeq" id="WP_204465266.1">
    <property type="nucleotide sequence ID" value="NZ_JAFBCV010000003.1"/>
</dbReference>